<dbReference type="AlphaFoldDB" id="A0AAE3IQA7"/>
<dbReference type="Proteomes" id="UP001209317">
    <property type="component" value="Unassembled WGS sequence"/>
</dbReference>
<accession>A0AAE3IQA7</accession>
<keyword evidence="2" id="KW-1185">Reference proteome</keyword>
<name>A0AAE3IQA7_9BACT</name>
<evidence type="ECO:0000313" key="2">
    <source>
        <dbReference type="Proteomes" id="UP001209317"/>
    </source>
</evidence>
<protein>
    <submittedName>
        <fullName evidence="1">Uncharacterized protein</fullName>
    </submittedName>
</protein>
<sequence>EFVKLCRDNGIKPVIGTEIRNEDELLYILIAANNNGLHWIHDFLSFHLTNKHPFPPCDNVESFFGNIKDGYAIFPYNTKPLAGLKENEFIGIRNRELNALVTLIF</sequence>
<dbReference type="RefSeq" id="WP_263038923.1">
    <property type="nucleotide sequence ID" value="NZ_JAOTPL010000029.1"/>
</dbReference>
<gene>
    <name evidence="1" type="ORF">OD355_12990</name>
</gene>
<feature type="non-terminal residue" evidence="1">
    <location>
        <position position="1"/>
    </location>
</feature>
<comment type="caution">
    <text evidence="1">The sequence shown here is derived from an EMBL/GenBank/DDBJ whole genome shotgun (WGS) entry which is preliminary data.</text>
</comment>
<proteinExistence type="predicted"/>
<dbReference type="EMBL" id="JAOTPL010000029">
    <property type="protein sequence ID" value="MCU7695435.1"/>
    <property type="molecule type" value="Genomic_DNA"/>
</dbReference>
<organism evidence="1 2">
    <name type="scientific">Haoranjiania flava</name>
    <dbReference type="NCBI Taxonomy" id="1856322"/>
    <lineage>
        <taxon>Bacteria</taxon>
        <taxon>Pseudomonadati</taxon>
        <taxon>Bacteroidota</taxon>
        <taxon>Chitinophagia</taxon>
        <taxon>Chitinophagales</taxon>
        <taxon>Chitinophagaceae</taxon>
        <taxon>Haoranjiania</taxon>
    </lineage>
</organism>
<evidence type="ECO:0000313" key="1">
    <source>
        <dbReference type="EMBL" id="MCU7695435.1"/>
    </source>
</evidence>
<reference evidence="1" key="1">
    <citation type="submission" date="2022-10" db="EMBL/GenBank/DDBJ databases">
        <authorList>
            <person name="Kim H.S."/>
            <person name="Kim J.-S."/>
            <person name="Suh M.K."/>
            <person name="Eom M.K."/>
            <person name="Lee J.-S."/>
        </authorList>
    </citation>
    <scope>NUCLEOTIDE SEQUENCE</scope>
    <source>
        <strain evidence="1">LIP-5</strain>
    </source>
</reference>